<feature type="active site" evidence="4">
    <location>
        <position position="266"/>
    </location>
</feature>
<dbReference type="Gene3D" id="3.40.309.10">
    <property type="entry name" value="Aldehyde Dehydrogenase, Chain A, domain 2"/>
    <property type="match status" value="1"/>
</dbReference>
<sequence>MVSTSEAIHYLLESSKKIKNINNFIDDSFNEASGQTIESENPATGQVWLQFKESSAENVDAAVKAASAAFESWSTTSREYRSGLLNKVADILETNLEGLAFLESKDQGKTVKIARSIEIPRCVHNFRTFASAILHHTNSSVIQEQPVKALNFVKNDPIGVAALISPWNLPLYLISFKLAPALATGNTVVCKPSELTSATAWVLFHAFAEAGFPAGVVNLVLGTGPVTGQALVSHPKTSLISFTGSTVVGRKIAGIAAAGLKKVSLELGGKNAAIIFPSVNMEADMATIVRSCFANQGEICLCTSRLYVHNTIFQHFVDKFVNETNKLKVGDPEEVGSDLGALVSRTHFNKVSSYIDLAKQEGLEIACGGANKDSSINLNERCQKGYFIAPTVIIGAADESRLMQEEIFGPLVCITSFEGVEEVIQRANALPYGLSASVWSKDVDEITTVSTKLRVGTVWCNCWLVRELNMPFGGTKESGIGREGVTDSIHFFTEAKNVCLKLN</sequence>
<protein>
    <submittedName>
        <fullName evidence="8">Aldehyde dehydrogenase domain-containing protein</fullName>
    </submittedName>
</protein>
<evidence type="ECO:0000313" key="8">
    <source>
        <dbReference type="WBParaSite" id="jg25800"/>
    </source>
</evidence>
<dbReference type="InterPro" id="IPR016161">
    <property type="entry name" value="Ald_DH/histidinol_DH"/>
</dbReference>
<reference evidence="8" key="1">
    <citation type="submission" date="2022-11" db="UniProtKB">
        <authorList>
            <consortium name="WormBaseParasite"/>
        </authorList>
    </citation>
    <scope>IDENTIFICATION</scope>
</reference>
<evidence type="ECO:0000259" key="6">
    <source>
        <dbReference type="Pfam" id="PF00171"/>
    </source>
</evidence>
<dbReference type="InterPro" id="IPR016162">
    <property type="entry name" value="Ald_DH_N"/>
</dbReference>
<proteinExistence type="inferred from homology"/>
<dbReference type="Gene3D" id="3.40.605.10">
    <property type="entry name" value="Aldehyde Dehydrogenase, Chain A, domain 1"/>
    <property type="match status" value="1"/>
</dbReference>
<dbReference type="WBParaSite" id="jg25800">
    <property type="protein sequence ID" value="jg25800"/>
    <property type="gene ID" value="jg25800"/>
</dbReference>
<dbReference type="Pfam" id="PF00171">
    <property type="entry name" value="Aldedh"/>
    <property type="match status" value="1"/>
</dbReference>
<dbReference type="PANTHER" id="PTHR43720">
    <property type="entry name" value="2-AMINOMUCONIC SEMIALDEHYDE DEHYDROGENASE"/>
    <property type="match status" value="1"/>
</dbReference>
<keyword evidence="2 5" id="KW-0560">Oxidoreductase</keyword>
<comment type="similarity">
    <text evidence="1 5">Belongs to the aldehyde dehydrogenase family.</text>
</comment>
<evidence type="ECO:0000313" key="7">
    <source>
        <dbReference type="Proteomes" id="UP000887574"/>
    </source>
</evidence>
<accession>A0A915E3H7</accession>
<evidence type="ECO:0000256" key="2">
    <source>
        <dbReference type="ARBA" id="ARBA00023002"/>
    </source>
</evidence>
<feature type="domain" description="Aldehyde dehydrogenase" evidence="6">
    <location>
        <begin position="31"/>
        <end position="498"/>
    </location>
</feature>
<evidence type="ECO:0000256" key="1">
    <source>
        <dbReference type="ARBA" id="ARBA00009986"/>
    </source>
</evidence>
<dbReference type="CDD" id="cd07093">
    <property type="entry name" value="ALDH_F8_HMSADH"/>
    <property type="match status" value="1"/>
</dbReference>
<dbReference type="PANTHER" id="PTHR43720:SF2">
    <property type="entry name" value="2-AMINOMUCONIC SEMIALDEHYDE DEHYDROGENASE"/>
    <property type="match status" value="1"/>
</dbReference>
<name>A0A915E3H7_9BILA</name>
<evidence type="ECO:0000256" key="3">
    <source>
        <dbReference type="ARBA" id="ARBA00023027"/>
    </source>
</evidence>
<dbReference type="Proteomes" id="UP000887574">
    <property type="component" value="Unplaced"/>
</dbReference>
<dbReference type="SUPFAM" id="SSF53720">
    <property type="entry name" value="ALDH-like"/>
    <property type="match status" value="1"/>
</dbReference>
<keyword evidence="7" id="KW-1185">Reference proteome</keyword>
<dbReference type="InterPro" id="IPR016163">
    <property type="entry name" value="Ald_DH_C"/>
</dbReference>
<dbReference type="GO" id="GO:0016620">
    <property type="term" value="F:oxidoreductase activity, acting on the aldehyde or oxo group of donors, NAD or NADP as acceptor"/>
    <property type="evidence" value="ECO:0007669"/>
    <property type="project" value="InterPro"/>
</dbReference>
<dbReference type="FunFam" id="3.40.605.10:FF:000001">
    <property type="entry name" value="Aldehyde dehydrogenase 1"/>
    <property type="match status" value="1"/>
</dbReference>
<evidence type="ECO:0000256" key="4">
    <source>
        <dbReference type="PROSITE-ProRule" id="PRU10007"/>
    </source>
</evidence>
<dbReference type="InterPro" id="IPR015590">
    <property type="entry name" value="Aldehyde_DH_dom"/>
</dbReference>
<dbReference type="InterPro" id="IPR016160">
    <property type="entry name" value="Ald_DH_CS_CYS"/>
</dbReference>
<organism evidence="7 8">
    <name type="scientific">Ditylenchus dipsaci</name>
    <dbReference type="NCBI Taxonomy" id="166011"/>
    <lineage>
        <taxon>Eukaryota</taxon>
        <taxon>Metazoa</taxon>
        <taxon>Ecdysozoa</taxon>
        <taxon>Nematoda</taxon>
        <taxon>Chromadorea</taxon>
        <taxon>Rhabditida</taxon>
        <taxon>Tylenchina</taxon>
        <taxon>Tylenchomorpha</taxon>
        <taxon>Sphaerularioidea</taxon>
        <taxon>Anguinidae</taxon>
        <taxon>Anguininae</taxon>
        <taxon>Ditylenchus</taxon>
    </lineage>
</organism>
<dbReference type="PROSITE" id="PS00070">
    <property type="entry name" value="ALDEHYDE_DEHYDR_CYS"/>
    <property type="match status" value="1"/>
</dbReference>
<dbReference type="PROSITE" id="PS00687">
    <property type="entry name" value="ALDEHYDE_DEHYDR_GLU"/>
    <property type="match status" value="1"/>
</dbReference>
<keyword evidence="3" id="KW-0520">NAD</keyword>
<evidence type="ECO:0000256" key="5">
    <source>
        <dbReference type="RuleBase" id="RU003345"/>
    </source>
</evidence>
<dbReference type="InterPro" id="IPR029510">
    <property type="entry name" value="Ald_DH_CS_GLU"/>
</dbReference>
<dbReference type="FunFam" id="3.40.309.10:FF:000012">
    <property type="entry name" value="Betaine aldehyde dehydrogenase"/>
    <property type="match status" value="1"/>
</dbReference>
<dbReference type="AlphaFoldDB" id="A0A915E3H7"/>